<dbReference type="InterPro" id="IPR058647">
    <property type="entry name" value="BSH_CzcB-like"/>
</dbReference>
<dbReference type="Gene3D" id="2.40.30.170">
    <property type="match status" value="1"/>
</dbReference>
<dbReference type="Gene3D" id="2.40.50.100">
    <property type="match status" value="1"/>
</dbReference>
<dbReference type="RefSeq" id="WP_067330045.1">
    <property type="nucleotide sequence ID" value="NZ_LNKT01000012.1"/>
</dbReference>
<accession>A0A151CGR9</accession>
<dbReference type="NCBIfam" id="TIGR01730">
    <property type="entry name" value="RND_mfp"/>
    <property type="match status" value="1"/>
</dbReference>
<comment type="caution">
    <text evidence="4">The sequence shown here is derived from an EMBL/GenBank/DDBJ whole genome shotgun (WGS) entry which is preliminary data.</text>
</comment>
<dbReference type="OrthoDB" id="5342664at2"/>
<dbReference type="EMBL" id="LNKT01000012">
    <property type="protein sequence ID" value="KYJ86745.1"/>
    <property type="molecule type" value="Genomic_DNA"/>
</dbReference>
<evidence type="ECO:0000313" key="5">
    <source>
        <dbReference type="Proteomes" id="UP000075359"/>
    </source>
</evidence>
<dbReference type="STRING" id="1630136.AS592_07920"/>
<keyword evidence="5" id="KW-1185">Reference proteome</keyword>
<evidence type="ECO:0000256" key="1">
    <source>
        <dbReference type="ARBA" id="ARBA00009477"/>
    </source>
</evidence>
<dbReference type="GO" id="GO:1990281">
    <property type="term" value="C:efflux pump complex"/>
    <property type="evidence" value="ECO:0007669"/>
    <property type="project" value="TreeGrafter"/>
</dbReference>
<protein>
    <submittedName>
        <fullName evidence="4">Transporter</fullName>
    </submittedName>
</protein>
<dbReference type="GO" id="GO:0015562">
    <property type="term" value="F:efflux transmembrane transporter activity"/>
    <property type="evidence" value="ECO:0007669"/>
    <property type="project" value="TreeGrafter"/>
</dbReference>
<organism evidence="4 5">
    <name type="scientific">Sulfurovum riftiae</name>
    <dbReference type="NCBI Taxonomy" id="1630136"/>
    <lineage>
        <taxon>Bacteria</taxon>
        <taxon>Pseudomonadati</taxon>
        <taxon>Campylobacterota</taxon>
        <taxon>Epsilonproteobacteria</taxon>
        <taxon>Campylobacterales</taxon>
        <taxon>Sulfurovaceae</taxon>
        <taxon>Sulfurovum</taxon>
    </lineage>
</organism>
<evidence type="ECO:0000259" key="3">
    <source>
        <dbReference type="Pfam" id="PF25973"/>
    </source>
</evidence>
<reference evidence="4 5" key="1">
    <citation type="submission" date="2015-11" db="EMBL/GenBank/DDBJ databases">
        <title>Draft genome of Sulfurovum riftiae 1812E, a member of the Epsilonproteobacteria isolated from the tube of the deep-sea hydrothermal vent tubewom Riftia pachyptila.</title>
        <authorList>
            <person name="Vetriani C."/>
            <person name="Giovannelli D."/>
        </authorList>
    </citation>
    <scope>NUCLEOTIDE SEQUENCE [LARGE SCALE GENOMIC DNA]</scope>
    <source>
        <strain evidence="4 5">1812E</strain>
    </source>
</reference>
<comment type="similarity">
    <text evidence="1">Belongs to the membrane fusion protein (MFP) (TC 8.A.1) family.</text>
</comment>
<sequence>MRQIKEFTKVLLGLLILSTALTAEDIYATFTVEAKKSANLAFSSGGIVASVEVDVNSVVKKGDTLAQLQNDDLKAMLKVAETSLKYAKRDYLRQQKVKKIIDEAQFDKYLFKYENAKAQLLYQQALLDKTILKAPFDGVIFAKDVEAGDAVSAAAVRTVLKIQSPRKRKLLLEVDQKYWKALKVGQKFTYQVDGDPKEYTGTLHKVYAYADSGNRKIKAEVEAEDFVVGLFGDGYIHVSEAK</sequence>
<dbReference type="PANTHER" id="PTHR30469">
    <property type="entry name" value="MULTIDRUG RESISTANCE PROTEIN MDTA"/>
    <property type="match status" value="1"/>
</dbReference>
<name>A0A151CGR9_9BACT</name>
<gene>
    <name evidence="4" type="ORF">AS592_07920</name>
</gene>
<dbReference type="Proteomes" id="UP000075359">
    <property type="component" value="Unassembled WGS sequence"/>
</dbReference>
<evidence type="ECO:0000313" key="4">
    <source>
        <dbReference type="EMBL" id="KYJ86745.1"/>
    </source>
</evidence>
<dbReference type="Gene3D" id="1.10.287.470">
    <property type="entry name" value="Helix hairpin bin"/>
    <property type="match status" value="1"/>
</dbReference>
<dbReference type="SUPFAM" id="SSF111369">
    <property type="entry name" value="HlyD-like secretion proteins"/>
    <property type="match status" value="1"/>
</dbReference>
<dbReference type="AlphaFoldDB" id="A0A151CGR9"/>
<feature type="signal peptide" evidence="2">
    <location>
        <begin position="1"/>
        <end position="23"/>
    </location>
</feature>
<dbReference type="Pfam" id="PF25973">
    <property type="entry name" value="BSH_CzcB"/>
    <property type="match status" value="1"/>
</dbReference>
<proteinExistence type="inferred from homology"/>
<evidence type="ECO:0000256" key="2">
    <source>
        <dbReference type="SAM" id="SignalP"/>
    </source>
</evidence>
<feature type="domain" description="CzcB-like barrel-sandwich hybrid" evidence="3">
    <location>
        <begin position="43"/>
        <end position="155"/>
    </location>
</feature>
<keyword evidence="2" id="KW-0732">Signal</keyword>
<dbReference type="PANTHER" id="PTHR30469:SF15">
    <property type="entry name" value="HLYD FAMILY OF SECRETION PROTEINS"/>
    <property type="match status" value="1"/>
</dbReference>
<dbReference type="InterPro" id="IPR006143">
    <property type="entry name" value="RND_pump_MFP"/>
</dbReference>
<feature type="chain" id="PRO_5007578488" evidence="2">
    <location>
        <begin position="24"/>
        <end position="242"/>
    </location>
</feature>